<dbReference type="OMA" id="FVIPDNC"/>
<dbReference type="GeneID" id="5701253"/>
<evidence type="ECO:0000256" key="1">
    <source>
        <dbReference type="ARBA" id="ARBA00023117"/>
    </source>
</evidence>
<evidence type="ECO:0000313" key="3">
    <source>
        <dbReference type="Proteomes" id="UP000001548"/>
    </source>
</evidence>
<keyword evidence="3" id="KW-1185">Reference proteome</keyword>
<protein>
    <submittedName>
        <fullName evidence="2">Uncharacterized protein</fullName>
    </submittedName>
</protein>
<reference evidence="2 3" key="1">
    <citation type="journal article" date="2007" name="Science">
        <title>Genomic minimalism in the early diverging intestinal parasite Giardia lamblia.</title>
        <authorList>
            <person name="Morrison H.G."/>
            <person name="McArthur A.G."/>
            <person name="Gillin F.D."/>
            <person name="Aley S.B."/>
            <person name="Adam R.D."/>
            <person name="Olsen G.J."/>
            <person name="Best A.A."/>
            <person name="Cande W.Z."/>
            <person name="Chen F."/>
            <person name="Cipriano M.J."/>
            <person name="Davids B.J."/>
            <person name="Dawson S.C."/>
            <person name="Elmendorf H.G."/>
            <person name="Hehl A.B."/>
            <person name="Holder M.E."/>
            <person name="Huse S.M."/>
            <person name="Kim U.U."/>
            <person name="Lasek-Nesselquist E."/>
            <person name="Manning G."/>
            <person name="Nigam A."/>
            <person name="Nixon J.E."/>
            <person name="Palm D."/>
            <person name="Passamaneck N.E."/>
            <person name="Prabhu A."/>
            <person name="Reich C.I."/>
            <person name="Reiner D.S."/>
            <person name="Samuelson J."/>
            <person name="Svard S.G."/>
            <person name="Sogin M.L."/>
        </authorList>
    </citation>
    <scope>NUCLEOTIDE SEQUENCE [LARGE SCALE GENOMIC DNA]</scope>
    <source>
        <strain evidence="2 3">WB C6</strain>
    </source>
</reference>
<dbReference type="Gene3D" id="1.20.920.10">
    <property type="entry name" value="Bromodomain-like"/>
    <property type="match status" value="1"/>
</dbReference>
<evidence type="ECO:0000313" key="2">
    <source>
        <dbReference type="EMBL" id="KAE8303548.1"/>
    </source>
</evidence>
<proteinExistence type="predicted"/>
<organism evidence="2 3">
    <name type="scientific">Giardia intestinalis (strain ATCC 50803 / WB clone C6)</name>
    <name type="common">Giardia lamblia</name>
    <dbReference type="NCBI Taxonomy" id="184922"/>
    <lineage>
        <taxon>Eukaryota</taxon>
        <taxon>Metamonada</taxon>
        <taxon>Diplomonadida</taxon>
        <taxon>Hexamitidae</taxon>
        <taxon>Giardiinae</taxon>
        <taxon>Giardia</taxon>
    </lineage>
</organism>
<accession>A8BAA0</accession>
<dbReference type="VEuPathDB" id="GiardiaDB:GL50803_9545"/>
<comment type="caution">
    <text evidence="2">The sequence shown here is derived from an EMBL/GenBank/DDBJ whole genome shotgun (WGS) entry which is preliminary data.</text>
</comment>
<keyword evidence="1" id="KW-0103">Bromodomain</keyword>
<dbReference type="HOGENOM" id="CLU_820010_0_0_1"/>
<gene>
    <name evidence="2" type="ORF">GL50803_009545</name>
</gene>
<dbReference type="KEGG" id="gla:GL50803_009545"/>
<dbReference type="RefSeq" id="XP_001708342.1">
    <property type="nucleotide sequence ID" value="XM_001708290.1"/>
</dbReference>
<dbReference type="InterPro" id="IPR036427">
    <property type="entry name" value="Bromodomain-like_sf"/>
</dbReference>
<dbReference type="Proteomes" id="UP000001548">
    <property type="component" value="Unassembled WGS sequence"/>
</dbReference>
<dbReference type="AlphaFoldDB" id="A8BAA0"/>
<dbReference type="EMBL" id="AACB03000002">
    <property type="protein sequence ID" value="KAE8303548.1"/>
    <property type="molecule type" value="Genomic_DNA"/>
</dbReference>
<name>A8BAA0_GIAIC</name>
<sequence length="339" mass="38642">MAVVTFGALLSQALNCYFYCPIHCYHNPLGHFEPLFNDIEAVPELKRTFFLALTEDPNYSEKSLDQIRANYKAKVKRIMALQMIKKALLQTNKSQYVLTADVYADFFVIPDNCRFFIKETKQDDSFLRYSDEFEEKVNLFLIKTVQAYALQQYDQLVALSKRYEDALPIEDPFAICLREAVSAPPGAAHAPLVRSHTIAVEDAEIRTLLTMDPSKLLGNETVRKTLAEAKESTKAFYPLTQTYREPSDYHLFLLSSALHSMPSDSYKSLITHASEFMTKKAVKCNSSSLDLAALPYRNLWLFFTKSLDYAKNPYILDIVAAVDKHNERPSSALKNPTRT</sequence>